<dbReference type="InterPro" id="IPR036736">
    <property type="entry name" value="ACP-like_sf"/>
</dbReference>
<organism evidence="2 3">
    <name type="scientific">Stylonychia lemnae</name>
    <name type="common">Ciliate</name>
    <dbReference type="NCBI Taxonomy" id="5949"/>
    <lineage>
        <taxon>Eukaryota</taxon>
        <taxon>Sar</taxon>
        <taxon>Alveolata</taxon>
        <taxon>Ciliophora</taxon>
        <taxon>Intramacronucleata</taxon>
        <taxon>Spirotrichea</taxon>
        <taxon>Stichotrichia</taxon>
        <taxon>Sporadotrichida</taxon>
        <taxon>Oxytrichidae</taxon>
        <taxon>Stylonychinae</taxon>
        <taxon>Stylonychia</taxon>
    </lineage>
</organism>
<dbReference type="EMBL" id="CCKQ01002507">
    <property type="protein sequence ID" value="CDW73605.1"/>
    <property type="molecule type" value="Genomic_DNA"/>
</dbReference>
<evidence type="ECO:0000313" key="3">
    <source>
        <dbReference type="Proteomes" id="UP000039865"/>
    </source>
</evidence>
<dbReference type="InterPro" id="IPR009081">
    <property type="entry name" value="PP-bd_ACP"/>
</dbReference>
<evidence type="ECO:0000313" key="2">
    <source>
        <dbReference type="EMBL" id="CDW73605.1"/>
    </source>
</evidence>
<dbReference type="SUPFAM" id="SSF47336">
    <property type="entry name" value="ACP-like"/>
    <property type="match status" value="1"/>
</dbReference>
<gene>
    <name evidence="2" type="primary">Contig10109.g10800</name>
    <name evidence="2" type="ORF">STYLEM_2588</name>
</gene>
<dbReference type="OrthoDB" id="448946at2759"/>
<dbReference type="Gene3D" id="1.10.1200.10">
    <property type="entry name" value="ACP-like"/>
    <property type="match status" value="1"/>
</dbReference>
<dbReference type="InParanoid" id="A0A077ZWG1"/>
<reference evidence="2 3" key="1">
    <citation type="submission" date="2014-06" db="EMBL/GenBank/DDBJ databases">
        <authorList>
            <person name="Swart Estienne"/>
        </authorList>
    </citation>
    <scope>NUCLEOTIDE SEQUENCE [LARGE SCALE GENOMIC DNA]</scope>
    <source>
        <strain evidence="2 3">130c</strain>
    </source>
</reference>
<keyword evidence="3" id="KW-1185">Reference proteome</keyword>
<dbReference type="Proteomes" id="UP000039865">
    <property type="component" value="Unassembled WGS sequence"/>
</dbReference>
<dbReference type="Pfam" id="PF00550">
    <property type="entry name" value="PP-binding"/>
    <property type="match status" value="1"/>
</dbReference>
<accession>A0A077ZWG1</accession>
<dbReference type="AlphaFoldDB" id="A0A077ZWG1"/>
<evidence type="ECO:0000259" key="1">
    <source>
        <dbReference type="Pfam" id="PF00550"/>
    </source>
</evidence>
<protein>
    <recommendedName>
        <fullName evidence="1">Carrier domain-containing protein</fullName>
    </recommendedName>
</protein>
<proteinExistence type="predicted"/>
<feature type="domain" description="Carrier" evidence="1">
    <location>
        <begin position="78"/>
        <end position="128"/>
    </location>
</feature>
<sequence>MLGKLLRNSLKPGRYANQILSNNSMVHLPKRFEGAYPWQQSFAEVIPKKNHKIADDTLDETEIITRILFVLRNYYIYDLENFDWKKKFIDQGVDSLEQIALITSIEHEFHTVFEDRVFDHFENLEQIKEQVMLDHNCF</sequence>
<name>A0A077ZWG1_STYLE</name>